<evidence type="ECO:0000259" key="3">
    <source>
        <dbReference type="Pfam" id="PF00534"/>
    </source>
</evidence>
<dbReference type="CDD" id="cd03801">
    <property type="entry name" value="GT4_PimA-like"/>
    <property type="match status" value="1"/>
</dbReference>
<dbReference type="AlphaFoldDB" id="F8C4B3"/>
<dbReference type="RefSeq" id="WP_013909314.1">
    <property type="nucleotide sequence ID" value="NC_015682.1"/>
</dbReference>
<feature type="domain" description="Glycosyl transferase family 1" evidence="3">
    <location>
        <begin position="187"/>
        <end position="320"/>
    </location>
</feature>
<dbReference type="Gene3D" id="3.40.50.2000">
    <property type="entry name" value="Glycogen Phosphorylase B"/>
    <property type="match status" value="2"/>
</dbReference>
<dbReference type="HOGENOM" id="CLU_009583_44_1_0"/>
<evidence type="ECO:0000313" key="6">
    <source>
        <dbReference type="Proteomes" id="UP000006583"/>
    </source>
</evidence>
<protein>
    <submittedName>
        <fullName evidence="5">Glycosyl transferase group 1</fullName>
    </submittedName>
</protein>
<proteinExistence type="predicted"/>
<feature type="domain" description="Glycosyltransferase subfamily 4-like N-terminal" evidence="4">
    <location>
        <begin position="15"/>
        <end position="174"/>
    </location>
</feature>
<dbReference type="GO" id="GO:0016757">
    <property type="term" value="F:glycosyltransferase activity"/>
    <property type="evidence" value="ECO:0007669"/>
    <property type="project" value="UniProtKB-KW"/>
</dbReference>
<dbReference type="PANTHER" id="PTHR12526">
    <property type="entry name" value="GLYCOSYLTRANSFERASE"/>
    <property type="match status" value="1"/>
</dbReference>
<evidence type="ECO:0000256" key="1">
    <source>
        <dbReference type="ARBA" id="ARBA00022676"/>
    </source>
</evidence>
<dbReference type="eggNOG" id="COG0438">
    <property type="taxonomic scope" value="Bacteria"/>
</dbReference>
<keyword evidence="1" id="KW-0328">Glycosyltransferase</keyword>
<reference evidence="5 6" key="1">
    <citation type="journal article" date="2013" name="Genome Announc.">
        <title>Complete genome sequence of the hyperthermophilic sulfate-reducing bacterium Thermodesulfobacterium geofontis OPF15T.</title>
        <authorList>
            <person name="Elkins J.G."/>
            <person name="Hamilton-Brehm S.D."/>
            <person name="Lucas S."/>
            <person name="Han J."/>
            <person name="Lapidus A."/>
            <person name="Cheng J.F."/>
            <person name="Goodwin L.A."/>
            <person name="Pitluck S."/>
            <person name="Peters L."/>
            <person name="Mikhailova N."/>
            <person name="Davenport K.W."/>
            <person name="Detter J.C."/>
            <person name="Han C.S."/>
            <person name="Tapia R."/>
            <person name="Land M.L."/>
            <person name="Hauser L."/>
            <person name="Kyrpides N.C."/>
            <person name="Ivanova N.N."/>
            <person name="Pagani I."/>
            <person name="Bruce D."/>
            <person name="Woyke T."/>
            <person name="Cottingham R.W."/>
        </authorList>
    </citation>
    <scope>NUCLEOTIDE SEQUENCE [LARGE SCALE GENOMIC DNA]</scope>
    <source>
        <strain evidence="5 6">OPF15</strain>
    </source>
</reference>
<dbReference type="KEGG" id="top:TOPB45_0512"/>
<evidence type="ECO:0000259" key="4">
    <source>
        <dbReference type="Pfam" id="PF13439"/>
    </source>
</evidence>
<gene>
    <name evidence="5" type="ordered locus">TOPB45_0512</name>
</gene>
<dbReference type="InterPro" id="IPR028098">
    <property type="entry name" value="Glyco_trans_4-like_N"/>
</dbReference>
<keyword evidence="2 5" id="KW-0808">Transferase</keyword>
<dbReference type="EMBL" id="CP002829">
    <property type="protein sequence ID" value="AEH22614.1"/>
    <property type="molecule type" value="Genomic_DNA"/>
</dbReference>
<dbReference type="Pfam" id="PF00534">
    <property type="entry name" value="Glycos_transf_1"/>
    <property type="match status" value="1"/>
</dbReference>
<evidence type="ECO:0000313" key="5">
    <source>
        <dbReference type="EMBL" id="AEH22614.1"/>
    </source>
</evidence>
<sequence>MNQIVIIRPKIGFGIGGAEAHAGMVAVKLLERGFRVGVVAHTVSFPEEILKKLEIYKVRWKGFGSIPKHLFFIYQVRKILSKLYNYRLISFFRYPYPSDLFILCDPIVAFLQKQKTSIFKNFSLRYKILLNLEKKALSNAKKVISLFSLGKNLIKEFYPEVYDKTLVCYRGIDFKKFNPSLKTLKMTFRKEKGFSERDFLILFVGYDIKRKGLNLLLKILPELPERVKLLVVGVEGRSNQRVVYLGKIKEVEKYYAMADLFVLPTMYDPGALATLEALATGTPVITTPYDGTSEFIKEGINGFVVERNESELKSAILKTMDLTFNPFKIYESIKNLTWDNYVDCLISQLEVL</sequence>
<dbReference type="SUPFAM" id="SSF53756">
    <property type="entry name" value="UDP-Glycosyltransferase/glycogen phosphorylase"/>
    <property type="match status" value="1"/>
</dbReference>
<keyword evidence="6" id="KW-1185">Reference proteome</keyword>
<dbReference type="PANTHER" id="PTHR12526:SF510">
    <property type="entry name" value="D-INOSITOL 3-PHOSPHATE GLYCOSYLTRANSFERASE"/>
    <property type="match status" value="1"/>
</dbReference>
<dbReference type="PATRIC" id="fig|795359.3.peg.519"/>
<organism evidence="5 6">
    <name type="scientific">Thermodesulfobacterium geofontis (strain OPF15)</name>
    <dbReference type="NCBI Taxonomy" id="795359"/>
    <lineage>
        <taxon>Bacteria</taxon>
        <taxon>Pseudomonadati</taxon>
        <taxon>Thermodesulfobacteriota</taxon>
        <taxon>Thermodesulfobacteria</taxon>
        <taxon>Thermodesulfobacteriales</taxon>
        <taxon>Thermodesulfobacteriaceae</taxon>
        <taxon>Thermodesulfobacterium</taxon>
    </lineage>
</organism>
<accession>F8C4B3</accession>
<dbReference type="Proteomes" id="UP000006583">
    <property type="component" value="Chromosome"/>
</dbReference>
<dbReference type="OrthoDB" id="433681at2"/>
<dbReference type="InterPro" id="IPR001296">
    <property type="entry name" value="Glyco_trans_1"/>
</dbReference>
<name>F8C4B3_THEGP</name>
<evidence type="ECO:0000256" key="2">
    <source>
        <dbReference type="ARBA" id="ARBA00022679"/>
    </source>
</evidence>
<dbReference type="Pfam" id="PF13439">
    <property type="entry name" value="Glyco_transf_4"/>
    <property type="match status" value="1"/>
</dbReference>
<dbReference type="STRING" id="795359.TOPB45_0512"/>